<comment type="caution">
    <text evidence="2">The sequence shown here is derived from an EMBL/GenBank/DDBJ whole genome shotgun (WGS) entry which is preliminary data.</text>
</comment>
<dbReference type="Proteomes" id="UP000436088">
    <property type="component" value="Unassembled WGS sequence"/>
</dbReference>
<accession>A0A6A2Y0M4</accession>
<dbReference type="InterPro" id="IPR008906">
    <property type="entry name" value="HATC_C_dom"/>
</dbReference>
<organism evidence="2 3">
    <name type="scientific">Hibiscus syriacus</name>
    <name type="common">Rose of Sharon</name>
    <dbReference type="NCBI Taxonomy" id="106335"/>
    <lineage>
        <taxon>Eukaryota</taxon>
        <taxon>Viridiplantae</taxon>
        <taxon>Streptophyta</taxon>
        <taxon>Embryophyta</taxon>
        <taxon>Tracheophyta</taxon>
        <taxon>Spermatophyta</taxon>
        <taxon>Magnoliopsida</taxon>
        <taxon>eudicotyledons</taxon>
        <taxon>Gunneridae</taxon>
        <taxon>Pentapetalae</taxon>
        <taxon>rosids</taxon>
        <taxon>malvids</taxon>
        <taxon>Malvales</taxon>
        <taxon>Malvaceae</taxon>
        <taxon>Malvoideae</taxon>
        <taxon>Hibiscus</taxon>
    </lineage>
</organism>
<proteinExistence type="predicted"/>
<dbReference type="PANTHER" id="PTHR23272:SF177">
    <property type="entry name" value="ZINC FINGER BED DOMAIN-CONTAINING PROTEIN RICESLEEPER 1-LIKE"/>
    <property type="match status" value="1"/>
</dbReference>
<dbReference type="PANTHER" id="PTHR23272">
    <property type="entry name" value="BED FINGER-RELATED"/>
    <property type="match status" value="1"/>
</dbReference>
<gene>
    <name evidence="2" type="ORF">F3Y22_tig00113124pilonHSYRG00491</name>
</gene>
<evidence type="ECO:0000313" key="3">
    <source>
        <dbReference type="Proteomes" id="UP000436088"/>
    </source>
</evidence>
<dbReference type="GO" id="GO:0046983">
    <property type="term" value="F:protein dimerization activity"/>
    <property type="evidence" value="ECO:0007669"/>
    <property type="project" value="InterPro"/>
</dbReference>
<feature type="domain" description="HAT C-terminal dimerisation" evidence="1">
    <location>
        <begin position="85"/>
        <end position="167"/>
    </location>
</feature>
<sequence length="215" mass="24769">MGFVNFGIYLLFPNVTSEVMKMIDKELYRLFDEYSFIVGKTTSHEGQSSILTKVSMPMKHQSKASLVVQQYLLKKQRVGLEQKFELDKYLAEEDGNNLSSFDLLLWWKVNSSRYLVLAQMARYVFSIPISTVASESAFNTSGRVLDGFRSSLTPTMVESLICTQDWLRRSKDPINLDEYVPEFQDMEGDLSRTIDKEKAFSKLPTVHEEEEIQGF</sequence>
<reference evidence="2" key="1">
    <citation type="submission" date="2019-09" db="EMBL/GenBank/DDBJ databases">
        <title>Draft genome information of white flower Hibiscus syriacus.</title>
        <authorList>
            <person name="Kim Y.-M."/>
        </authorList>
    </citation>
    <scope>NUCLEOTIDE SEQUENCE [LARGE SCALE GENOMIC DNA]</scope>
    <source>
        <strain evidence="2">YM2019G1</strain>
    </source>
</reference>
<evidence type="ECO:0000313" key="2">
    <source>
        <dbReference type="EMBL" id="KAE8662947.1"/>
    </source>
</evidence>
<name>A0A6A2Y0M4_HIBSY</name>
<dbReference type="EMBL" id="VEPZ02001693">
    <property type="protein sequence ID" value="KAE8662947.1"/>
    <property type="molecule type" value="Genomic_DNA"/>
</dbReference>
<dbReference type="InterPro" id="IPR012337">
    <property type="entry name" value="RNaseH-like_sf"/>
</dbReference>
<dbReference type="Pfam" id="PF05699">
    <property type="entry name" value="Dimer_Tnp_hAT"/>
    <property type="match status" value="1"/>
</dbReference>
<dbReference type="SUPFAM" id="SSF53098">
    <property type="entry name" value="Ribonuclease H-like"/>
    <property type="match status" value="1"/>
</dbReference>
<keyword evidence="3" id="KW-1185">Reference proteome</keyword>
<protein>
    <recommendedName>
        <fullName evidence="1">HAT C-terminal dimerisation domain-containing protein</fullName>
    </recommendedName>
</protein>
<evidence type="ECO:0000259" key="1">
    <source>
        <dbReference type="Pfam" id="PF05699"/>
    </source>
</evidence>
<dbReference type="AlphaFoldDB" id="A0A6A2Y0M4"/>